<evidence type="ECO:0000256" key="4">
    <source>
        <dbReference type="SAM" id="Phobius"/>
    </source>
</evidence>
<feature type="region of interest" description="Disordered" evidence="3">
    <location>
        <begin position="165"/>
        <end position="209"/>
    </location>
</feature>
<feature type="transmembrane region" description="Helical" evidence="4">
    <location>
        <begin position="105"/>
        <end position="128"/>
    </location>
</feature>
<proteinExistence type="predicted"/>
<keyword evidence="4" id="KW-1133">Transmembrane helix</keyword>
<dbReference type="InterPro" id="IPR036028">
    <property type="entry name" value="SH3-like_dom_sf"/>
</dbReference>
<evidence type="ECO:0000259" key="6">
    <source>
        <dbReference type="PROSITE" id="PS50002"/>
    </source>
</evidence>
<dbReference type="Gene3D" id="2.30.30.40">
    <property type="entry name" value="SH3 Domains"/>
    <property type="match status" value="1"/>
</dbReference>
<reference evidence="7" key="1">
    <citation type="submission" date="2023-03" db="EMBL/GenBank/DDBJ databases">
        <title>Massive genome expansion in bonnet fungi (Mycena s.s.) driven by repeated elements and novel gene families across ecological guilds.</title>
        <authorList>
            <consortium name="Lawrence Berkeley National Laboratory"/>
            <person name="Harder C.B."/>
            <person name="Miyauchi S."/>
            <person name="Viragh M."/>
            <person name="Kuo A."/>
            <person name="Thoen E."/>
            <person name="Andreopoulos B."/>
            <person name="Lu D."/>
            <person name="Skrede I."/>
            <person name="Drula E."/>
            <person name="Henrissat B."/>
            <person name="Morin E."/>
            <person name="Kohler A."/>
            <person name="Barry K."/>
            <person name="LaButti K."/>
            <person name="Morin E."/>
            <person name="Salamov A."/>
            <person name="Lipzen A."/>
            <person name="Mereny Z."/>
            <person name="Hegedus B."/>
            <person name="Baldrian P."/>
            <person name="Stursova M."/>
            <person name="Weitz H."/>
            <person name="Taylor A."/>
            <person name="Grigoriev I.V."/>
            <person name="Nagy L.G."/>
            <person name="Martin F."/>
            <person name="Kauserud H."/>
        </authorList>
    </citation>
    <scope>NUCLEOTIDE SEQUENCE</scope>
    <source>
        <strain evidence="7">CBHHK173m</strain>
    </source>
</reference>
<feature type="region of interest" description="Disordered" evidence="3">
    <location>
        <begin position="240"/>
        <end position="311"/>
    </location>
</feature>
<keyword evidence="4" id="KW-0812">Transmembrane</keyword>
<feature type="transmembrane region" description="Helical" evidence="4">
    <location>
        <begin position="79"/>
        <end position="99"/>
    </location>
</feature>
<accession>A0AAD6TMS7</accession>
<organism evidence="7 8">
    <name type="scientific">Mycena belliarum</name>
    <dbReference type="NCBI Taxonomy" id="1033014"/>
    <lineage>
        <taxon>Eukaryota</taxon>
        <taxon>Fungi</taxon>
        <taxon>Dikarya</taxon>
        <taxon>Basidiomycota</taxon>
        <taxon>Agaricomycotina</taxon>
        <taxon>Agaricomycetes</taxon>
        <taxon>Agaricomycetidae</taxon>
        <taxon>Agaricales</taxon>
        <taxon>Marasmiineae</taxon>
        <taxon>Mycenaceae</taxon>
        <taxon>Mycena</taxon>
    </lineage>
</organism>
<protein>
    <recommendedName>
        <fullName evidence="6">SH3 domain-containing protein</fullName>
    </recommendedName>
</protein>
<keyword evidence="1 2" id="KW-0728">SH3 domain</keyword>
<feature type="domain" description="SH3" evidence="6">
    <location>
        <begin position="324"/>
        <end position="383"/>
    </location>
</feature>
<feature type="signal peptide" evidence="5">
    <location>
        <begin position="1"/>
        <end position="37"/>
    </location>
</feature>
<sequence length="383" mass="39702">MPLRFHFAPFRTHYFFLSTTLLSTIAWLLTLVSQAAATAEFGHRAVGAQWFSVLLQGFLTLGVVGTIATDSVSTNRFQLATFGAIAVVFAVQGVQLGIMDGAPHPALAVMGSGSLVLAVVDILWVLYFTSEEDSLAMHLFSRLGTGGLAPARRRRTMTQRPSIASAMGNSAHGGSVGTVQNRVGSGGGEQEAKTAEVPSGQGLSSRNGSPQALSIASFKSLMGAGLGGGAERKSYALGAGVSSEDMRTGAPELARSGTGGRSIASRKSLLSRATHAESSEEAKGPAPPMPVLESDVPDAPVPGSTANAGAPLSVNSISADEEEEPALLGKALHSYQGAPEDPNELSFAKGEILEIEDTEGKWWPAKKADGTEGNADGFYSRSL</sequence>
<evidence type="ECO:0000256" key="2">
    <source>
        <dbReference type="PROSITE-ProRule" id="PRU00192"/>
    </source>
</evidence>
<evidence type="ECO:0000256" key="3">
    <source>
        <dbReference type="SAM" id="MobiDB-lite"/>
    </source>
</evidence>
<name>A0AAD6TMS7_9AGAR</name>
<comment type="caution">
    <text evidence="7">The sequence shown here is derived from an EMBL/GenBank/DDBJ whole genome shotgun (WGS) entry which is preliminary data.</text>
</comment>
<feature type="transmembrane region" description="Helical" evidence="4">
    <location>
        <begin position="47"/>
        <end position="67"/>
    </location>
</feature>
<dbReference type="SUPFAM" id="SSF50044">
    <property type="entry name" value="SH3-domain"/>
    <property type="match status" value="1"/>
</dbReference>
<dbReference type="InterPro" id="IPR001452">
    <property type="entry name" value="SH3_domain"/>
</dbReference>
<feature type="chain" id="PRO_5042282162" description="SH3 domain-containing protein" evidence="5">
    <location>
        <begin position="38"/>
        <end position="383"/>
    </location>
</feature>
<gene>
    <name evidence="7" type="ORF">B0H15DRAFT_957872</name>
</gene>
<keyword evidence="5" id="KW-0732">Signal</keyword>
<dbReference type="PROSITE" id="PS50002">
    <property type="entry name" value="SH3"/>
    <property type="match status" value="1"/>
</dbReference>
<dbReference type="Proteomes" id="UP001222325">
    <property type="component" value="Unassembled WGS sequence"/>
</dbReference>
<keyword evidence="4" id="KW-0472">Membrane</keyword>
<evidence type="ECO:0000313" key="8">
    <source>
        <dbReference type="Proteomes" id="UP001222325"/>
    </source>
</evidence>
<keyword evidence="8" id="KW-1185">Reference proteome</keyword>
<evidence type="ECO:0000256" key="5">
    <source>
        <dbReference type="SAM" id="SignalP"/>
    </source>
</evidence>
<feature type="compositionally biased region" description="Basic and acidic residues" evidence="3">
    <location>
        <begin position="274"/>
        <end position="283"/>
    </location>
</feature>
<evidence type="ECO:0000256" key="1">
    <source>
        <dbReference type="ARBA" id="ARBA00022443"/>
    </source>
</evidence>
<evidence type="ECO:0000313" key="7">
    <source>
        <dbReference type="EMBL" id="KAJ7070224.1"/>
    </source>
</evidence>
<dbReference type="AlphaFoldDB" id="A0AAD6TMS7"/>
<dbReference type="Pfam" id="PF00018">
    <property type="entry name" value="SH3_1"/>
    <property type="match status" value="1"/>
</dbReference>
<dbReference type="EMBL" id="JARJCN010000136">
    <property type="protein sequence ID" value="KAJ7070224.1"/>
    <property type="molecule type" value="Genomic_DNA"/>
</dbReference>
<feature type="region of interest" description="Disordered" evidence="3">
    <location>
        <begin position="364"/>
        <end position="383"/>
    </location>
</feature>